<evidence type="ECO:0000313" key="8">
    <source>
        <dbReference type="EMBL" id="MCI2286228.1"/>
    </source>
</evidence>
<dbReference type="InterPro" id="IPR012910">
    <property type="entry name" value="Plug_dom"/>
</dbReference>
<keyword evidence="3" id="KW-0998">Cell outer membrane</keyword>
<dbReference type="PANTHER" id="PTHR32552:SF81">
    <property type="entry name" value="TONB-DEPENDENT OUTER MEMBRANE RECEPTOR"/>
    <property type="match status" value="1"/>
</dbReference>
<dbReference type="RefSeq" id="WP_242289618.1">
    <property type="nucleotide sequence ID" value="NZ_JAKKSL010000008.1"/>
</dbReference>
<proteinExistence type="inferred from homology"/>
<dbReference type="InterPro" id="IPR039426">
    <property type="entry name" value="TonB-dep_rcpt-like"/>
</dbReference>
<name>A0ABS9X7L9_9GAMM</name>
<evidence type="ECO:0000313" key="9">
    <source>
        <dbReference type="Proteomes" id="UP001139646"/>
    </source>
</evidence>
<dbReference type="PROSITE" id="PS52016">
    <property type="entry name" value="TONB_DEPENDENT_REC_3"/>
    <property type="match status" value="1"/>
</dbReference>
<gene>
    <name evidence="8" type="ORF">L3081_25850</name>
</gene>
<keyword evidence="3" id="KW-0813">Transport</keyword>
<keyword evidence="8" id="KW-0675">Receptor</keyword>
<feature type="compositionally biased region" description="Low complexity" evidence="5">
    <location>
        <begin position="550"/>
        <end position="568"/>
    </location>
</feature>
<dbReference type="Proteomes" id="UP001139646">
    <property type="component" value="Unassembled WGS sequence"/>
</dbReference>
<evidence type="ECO:0000259" key="6">
    <source>
        <dbReference type="Pfam" id="PF00593"/>
    </source>
</evidence>
<dbReference type="EMBL" id="JAKKSL010000008">
    <property type="protein sequence ID" value="MCI2286228.1"/>
    <property type="molecule type" value="Genomic_DNA"/>
</dbReference>
<protein>
    <submittedName>
        <fullName evidence="8">TonB-dependent receptor</fullName>
    </submittedName>
</protein>
<keyword evidence="2 4" id="KW-0798">TonB box</keyword>
<feature type="domain" description="TonB-dependent receptor-like beta-barrel" evidence="6">
    <location>
        <begin position="284"/>
        <end position="762"/>
    </location>
</feature>
<comment type="subcellular location">
    <subcellularLocation>
        <location evidence="3">Cell outer membrane</location>
        <topology evidence="3">Multi-pass membrane protein</topology>
    </subcellularLocation>
</comment>
<feature type="domain" description="TonB-dependent receptor plug" evidence="7">
    <location>
        <begin position="59"/>
        <end position="164"/>
    </location>
</feature>
<keyword evidence="1" id="KW-0406">Ion transport</keyword>
<evidence type="ECO:0000256" key="2">
    <source>
        <dbReference type="ARBA" id="ARBA00023077"/>
    </source>
</evidence>
<feature type="region of interest" description="Disordered" evidence="5">
    <location>
        <begin position="547"/>
        <end position="571"/>
    </location>
</feature>
<comment type="similarity">
    <text evidence="3 4">Belongs to the TonB-dependent receptor family.</text>
</comment>
<evidence type="ECO:0000259" key="7">
    <source>
        <dbReference type="Pfam" id="PF07715"/>
    </source>
</evidence>
<comment type="caution">
    <text evidence="8">The sequence shown here is derived from an EMBL/GenBank/DDBJ whole genome shotgun (WGS) entry which is preliminary data.</text>
</comment>
<organism evidence="8 9">
    <name type="scientific">Colwellia maritima</name>
    <dbReference type="NCBI Taxonomy" id="2912588"/>
    <lineage>
        <taxon>Bacteria</taxon>
        <taxon>Pseudomonadati</taxon>
        <taxon>Pseudomonadota</taxon>
        <taxon>Gammaproteobacteria</taxon>
        <taxon>Alteromonadales</taxon>
        <taxon>Colwelliaceae</taxon>
        <taxon>Colwellia</taxon>
    </lineage>
</organism>
<evidence type="ECO:0000256" key="4">
    <source>
        <dbReference type="RuleBase" id="RU003357"/>
    </source>
</evidence>
<evidence type="ECO:0000256" key="3">
    <source>
        <dbReference type="PROSITE-ProRule" id="PRU01360"/>
    </source>
</evidence>
<keyword evidence="3 4" id="KW-0472">Membrane</keyword>
<reference evidence="8" key="1">
    <citation type="submission" date="2022-01" db="EMBL/GenBank/DDBJ databases">
        <title>Colwellia maritima, isolated from seawater.</title>
        <authorList>
            <person name="Kristyanto S."/>
            <person name="Jung J."/>
            <person name="Jeon C.O."/>
        </authorList>
    </citation>
    <scope>NUCLEOTIDE SEQUENCE</scope>
    <source>
        <strain evidence="8">MSW7</strain>
    </source>
</reference>
<dbReference type="InterPro" id="IPR000531">
    <property type="entry name" value="Beta-barrel_TonB"/>
</dbReference>
<dbReference type="PANTHER" id="PTHR32552">
    <property type="entry name" value="FERRICHROME IRON RECEPTOR-RELATED"/>
    <property type="match status" value="1"/>
</dbReference>
<keyword evidence="3" id="KW-0812">Transmembrane</keyword>
<sequence>MNIKHFPKTPIAKVLCIVLSSASFASFAQEEVKEAKDVKAKGSALEVIEVTARKRIESVQTVPSSINAVTGENIQAMGVHTVEDLSKYVPGLEQPQLANHSRLSLRGVSSGDNQSFEQSVGTYVDGVYRGRMNRQRSGIFDMQRVEVLKGPQVTLYGNSSVGGAISMITNRPDVGDDLNGEFTVKYESEYEEAQILGGINIPVTDEFALRIGKWRDQNQGQAFNHYTGKDEFYFEDSAFRIGAVWEATDELHFYLRHEQGTFEKFGESLAIYSHVNPDFSEFENSPLASFGIGTGELNIGNDDAIFNNGPSGNKNENEETMLEVVWSVNDDTTITSITADSSYDYFHTLDVDITPSDLISTSVPEDYEQFSQELRIDIVVNDQINLMAGFYYQDADFNTGFDSDFHLTQLGVPNFTRSNYLEQKTEQSAIFAQVDYQATDKLSLTLGVRYSDIEKTATQGLTLLNIDGTVDTRPAFPDGHPYAGLTPALLSYWGALKSVGAPHEFENMKREESHTMVQAGASYFFTDTFMGYVNFADGAKAGGFDTLYEGPSSASPPGTSPGPSAGTPEDTQFEDEQVTAYEIGFKSDWDDMRLNVGVFYGTYDDLQTSIFNGSIGFNVGNAGKAIQKGIDVEFIWQATDDLSITANAEYLDFYYDKFEGAACSLTEVYKGEADENGKCDWSGDNLAWVPEFSAVVAAEHLTEVMDNYEVSNMLSVSYKSEHTIDSDNEQGLMQDGYALVDYRLKVTPMDSNWHVALTVNNLFDEDYEIYISKIPLNTGAYLNGLHQKNRRINLEFGLSF</sequence>
<keyword evidence="9" id="KW-1185">Reference proteome</keyword>
<dbReference type="Pfam" id="PF00593">
    <property type="entry name" value="TonB_dep_Rec_b-barrel"/>
    <property type="match status" value="1"/>
</dbReference>
<keyword evidence="3" id="KW-1134">Transmembrane beta strand</keyword>
<dbReference type="Pfam" id="PF07715">
    <property type="entry name" value="Plug"/>
    <property type="match status" value="1"/>
</dbReference>
<evidence type="ECO:0000256" key="5">
    <source>
        <dbReference type="SAM" id="MobiDB-lite"/>
    </source>
</evidence>
<evidence type="ECO:0000256" key="1">
    <source>
        <dbReference type="ARBA" id="ARBA00023065"/>
    </source>
</evidence>
<accession>A0ABS9X7L9</accession>